<gene>
    <name evidence="3" type="ORF">J0695_41595</name>
</gene>
<keyword evidence="2" id="KW-0812">Transmembrane</keyword>
<evidence type="ECO:0000313" key="3">
    <source>
        <dbReference type="EMBL" id="MBO0518164.1"/>
    </source>
</evidence>
<feature type="non-terminal residue" evidence="3">
    <location>
        <position position="74"/>
    </location>
</feature>
<evidence type="ECO:0000313" key="4">
    <source>
        <dbReference type="Proteomes" id="UP000664167"/>
    </source>
</evidence>
<protein>
    <submittedName>
        <fullName evidence="3">Acyl-CoA desaturase</fullName>
    </submittedName>
</protein>
<organism evidence="3 4">
    <name type="scientific">Streptomyces beijiangensis</name>
    <dbReference type="NCBI Taxonomy" id="163361"/>
    <lineage>
        <taxon>Bacteria</taxon>
        <taxon>Bacillati</taxon>
        <taxon>Actinomycetota</taxon>
        <taxon>Actinomycetes</taxon>
        <taxon>Kitasatosporales</taxon>
        <taxon>Streptomycetaceae</taxon>
        <taxon>Streptomyces</taxon>
    </lineage>
</organism>
<dbReference type="EMBL" id="JAFLRJ010001306">
    <property type="protein sequence ID" value="MBO0518164.1"/>
    <property type="molecule type" value="Genomic_DNA"/>
</dbReference>
<sequence>MTSRPDVIDEASKKPLPSGAGTDTPAVPSATLGGERKRSIEQIALLVFIIVPFLAVLAAVPLTWGWGVSWLDLG</sequence>
<comment type="caution">
    <text evidence="3">The sequence shown here is derived from an EMBL/GenBank/DDBJ whole genome shotgun (WGS) entry which is preliminary data.</text>
</comment>
<feature type="compositionally biased region" description="Basic and acidic residues" evidence="1">
    <location>
        <begin position="1"/>
        <end position="13"/>
    </location>
</feature>
<dbReference type="Proteomes" id="UP000664167">
    <property type="component" value="Unassembled WGS sequence"/>
</dbReference>
<evidence type="ECO:0000256" key="2">
    <source>
        <dbReference type="SAM" id="Phobius"/>
    </source>
</evidence>
<feature type="transmembrane region" description="Helical" evidence="2">
    <location>
        <begin position="43"/>
        <end position="64"/>
    </location>
</feature>
<keyword evidence="2" id="KW-0472">Membrane</keyword>
<dbReference type="AlphaFoldDB" id="A0A939JNU7"/>
<evidence type="ECO:0000256" key="1">
    <source>
        <dbReference type="SAM" id="MobiDB-lite"/>
    </source>
</evidence>
<reference evidence="3" key="1">
    <citation type="submission" date="2021-03" db="EMBL/GenBank/DDBJ databases">
        <title>Streptomyces poriferae sp. nov., a novel marine sponge-derived Actinobacteria species with anti-MRSA activity.</title>
        <authorList>
            <person name="Sandoval-Powers M."/>
            <person name="Kralova S."/>
            <person name="Nguyen G.-S."/>
            <person name="Fawwal D."/>
            <person name="Degnes K."/>
            <person name="Klinkenberg G."/>
            <person name="Sletta H."/>
            <person name="Wentzel A."/>
            <person name="Liles M.R."/>
        </authorList>
    </citation>
    <scope>NUCLEOTIDE SEQUENCE</scope>
    <source>
        <strain evidence="3">DSM 41794</strain>
    </source>
</reference>
<proteinExistence type="predicted"/>
<feature type="region of interest" description="Disordered" evidence="1">
    <location>
        <begin position="1"/>
        <end position="33"/>
    </location>
</feature>
<name>A0A939JNU7_9ACTN</name>
<accession>A0A939JNU7</accession>
<keyword evidence="2" id="KW-1133">Transmembrane helix</keyword>
<keyword evidence="4" id="KW-1185">Reference proteome</keyword>